<evidence type="ECO:0000256" key="3">
    <source>
        <dbReference type="ARBA" id="ARBA00023242"/>
    </source>
</evidence>
<keyword evidence="6" id="KW-1185">Reference proteome</keyword>
<comment type="similarity">
    <text evidence="2">Belongs to the eukaryotic RPC7 RNA polymerase subunit family.</text>
</comment>
<feature type="compositionally biased region" description="Low complexity" evidence="4">
    <location>
        <begin position="40"/>
        <end position="54"/>
    </location>
</feature>
<feature type="region of interest" description="Disordered" evidence="4">
    <location>
        <begin position="1"/>
        <end position="80"/>
    </location>
</feature>
<evidence type="ECO:0000256" key="2">
    <source>
        <dbReference type="ARBA" id="ARBA00008352"/>
    </source>
</evidence>
<dbReference type="Gramene" id="BGIOSGA026119-TA">
    <property type="protein sequence ID" value="BGIOSGA026119-PA"/>
    <property type="gene ID" value="BGIOSGA026119"/>
</dbReference>
<evidence type="ECO:0000256" key="1">
    <source>
        <dbReference type="ARBA" id="ARBA00004123"/>
    </source>
</evidence>
<dbReference type="InterPro" id="IPR024661">
    <property type="entry name" value="RNA_pol_III_Rpc31"/>
</dbReference>
<dbReference type="PANTHER" id="PTHR15367">
    <property type="entry name" value="DNA-DIRECTED RNA POLYMERASE III"/>
    <property type="match status" value="1"/>
</dbReference>
<feature type="compositionally biased region" description="Basic and acidic residues" evidence="4">
    <location>
        <begin position="66"/>
        <end position="79"/>
    </location>
</feature>
<feature type="compositionally biased region" description="Basic and acidic residues" evidence="4">
    <location>
        <begin position="173"/>
        <end position="185"/>
    </location>
</feature>
<gene>
    <name evidence="5" type="ORF">OsI_26837</name>
</gene>
<sequence length="185" mass="20755">MRPIKSPTAYPNTASPGPPRRAVPPPTPHFPSRRAAVLFSGRASAARRGSPPRSTSVPPPDGVPGPRERPGEAGRRDITLPEMTCARATMEEKALIQSTLKFEDFWKTSCYHLEEDVPKKKNDDKEIERYSDRKRKTHSKREALASYLILTPANFPVELVQGSKRGQPSSKKLRWDRSSGLFHKE</sequence>
<dbReference type="Proteomes" id="UP000007015">
    <property type="component" value="Chromosome 7"/>
</dbReference>
<feature type="compositionally biased region" description="Basic and acidic residues" evidence="4">
    <location>
        <begin position="118"/>
        <end position="131"/>
    </location>
</feature>
<reference evidence="5 6" key="1">
    <citation type="journal article" date="2005" name="PLoS Biol.">
        <title>The genomes of Oryza sativa: a history of duplications.</title>
        <authorList>
            <person name="Yu J."/>
            <person name="Wang J."/>
            <person name="Lin W."/>
            <person name="Li S."/>
            <person name="Li H."/>
            <person name="Zhou J."/>
            <person name="Ni P."/>
            <person name="Dong W."/>
            <person name="Hu S."/>
            <person name="Zeng C."/>
            <person name="Zhang J."/>
            <person name="Zhang Y."/>
            <person name="Li R."/>
            <person name="Xu Z."/>
            <person name="Li S."/>
            <person name="Li X."/>
            <person name="Zheng H."/>
            <person name="Cong L."/>
            <person name="Lin L."/>
            <person name="Yin J."/>
            <person name="Geng J."/>
            <person name="Li G."/>
            <person name="Shi J."/>
            <person name="Liu J."/>
            <person name="Lv H."/>
            <person name="Li J."/>
            <person name="Wang J."/>
            <person name="Deng Y."/>
            <person name="Ran L."/>
            <person name="Shi X."/>
            <person name="Wang X."/>
            <person name="Wu Q."/>
            <person name="Li C."/>
            <person name="Ren X."/>
            <person name="Wang J."/>
            <person name="Wang X."/>
            <person name="Li D."/>
            <person name="Liu D."/>
            <person name="Zhang X."/>
            <person name="Ji Z."/>
            <person name="Zhao W."/>
            <person name="Sun Y."/>
            <person name="Zhang Z."/>
            <person name="Bao J."/>
            <person name="Han Y."/>
            <person name="Dong L."/>
            <person name="Ji J."/>
            <person name="Chen P."/>
            <person name="Wu S."/>
            <person name="Liu J."/>
            <person name="Xiao Y."/>
            <person name="Bu D."/>
            <person name="Tan J."/>
            <person name="Yang L."/>
            <person name="Ye C."/>
            <person name="Zhang J."/>
            <person name="Xu J."/>
            <person name="Zhou Y."/>
            <person name="Yu Y."/>
            <person name="Zhang B."/>
            <person name="Zhuang S."/>
            <person name="Wei H."/>
            <person name="Liu B."/>
            <person name="Lei M."/>
            <person name="Yu H."/>
            <person name="Li Y."/>
            <person name="Xu H."/>
            <person name="Wei S."/>
            <person name="He X."/>
            <person name="Fang L."/>
            <person name="Zhang Z."/>
            <person name="Zhang Y."/>
            <person name="Huang X."/>
            <person name="Su Z."/>
            <person name="Tong W."/>
            <person name="Li J."/>
            <person name="Tong Z."/>
            <person name="Li S."/>
            <person name="Ye J."/>
            <person name="Wang L."/>
            <person name="Fang L."/>
            <person name="Lei T."/>
            <person name="Chen C."/>
            <person name="Chen H."/>
            <person name="Xu Z."/>
            <person name="Li H."/>
            <person name="Huang H."/>
            <person name="Zhang F."/>
            <person name="Xu H."/>
            <person name="Li N."/>
            <person name="Zhao C."/>
            <person name="Li S."/>
            <person name="Dong L."/>
            <person name="Huang Y."/>
            <person name="Li L."/>
            <person name="Xi Y."/>
            <person name="Qi Q."/>
            <person name="Li W."/>
            <person name="Zhang B."/>
            <person name="Hu W."/>
            <person name="Zhang Y."/>
            <person name="Tian X."/>
            <person name="Jiao Y."/>
            <person name="Liang X."/>
            <person name="Jin J."/>
            <person name="Gao L."/>
            <person name="Zheng W."/>
            <person name="Hao B."/>
            <person name="Liu S."/>
            <person name="Wang W."/>
            <person name="Yuan L."/>
            <person name="Cao M."/>
            <person name="McDermott J."/>
            <person name="Samudrala R."/>
            <person name="Wang J."/>
            <person name="Wong G.K."/>
            <person name="Yang H."/>
        </authorList>
    </citation>
    <scope>NUCLEOTIDE SEQUENCE [LARGE SCALE GENOMIC DNA]</scope>
    <source>
        <strain evidence="6">cv. 93-11</strain>
    </source>
</reference>
<dbReference type="STRING" id="39946.B8B8D8"/>
<proteinExistence type="inferred from homology"/>
<accession>B8B8D8</accession>
<name>B8B8D8_ORYSI</name>
<evidence type="ECO:0000313" key="6">
    <source>
        <dbReference type="Proteomes" id="UP000007015"/>
    </source>
</evidence>
<dbReference type="HOGENOM" id="CLU_1463569_0_0_1"/>
<dbReference type="EMBL" id="CM000132">
    <property type="protein sequence ID" value="EEC82433.1"/>
    <property type="molecule type" value="Genomic_DNA"/>
</dbReference>
<comment type="subcellular location">
    <subcellularLocation>
        <location evidence="1">Nucleus</location>
    </subcellularLocation>
</comment>
<dbReference type="AlphaFoldDB" id="B8B8D8"/>
<dbReference type="GO" id="GO:0006383">
    <property type="term" value="P:transcription by RNA polymerase III"/>
    <property type="evidence" value="ECO:0007669"/>
    <property type="project" value="InterPro"/>
</dbReference>
<dbReference type="PANTHER" id="PTHR15367:SF2">
    <property type="entry name" value="DNA-DIRECTED RNA POLYMERASE III SUBUNIT"/>
    <property type="match status" value="1"/>
</dbReference>
<organism evidence="5 6">
    <name type="scientific">Oryza sativa subsp. indica</name>
    <name type="common">Rice</name>
    <dbReference type="NCBI Taxonomy" id="39946"/>
    <lineage>
        <taxon>Eukaryota</taxon>
        <taxon>Viridiplantae</taxon>
        <taxon>Streptophyta</taxon>
        <taxon>Embryophyta</taxon>
        <taxon>Tracheophyta</taxon>
        <taxon>Spermatophyta</taxon>
        <taxon>Magnoliopsida</taxon>
        <taxon>Liliopsida</taxon>
        <taxon>Poales</taxon>
        <taxon>Poaceae</taxon>
        <taxon>BOP clade</taxon>
        <taxon>Oryzoideae</taxon>
        <taxon>Oryzeae</taxon>
        <taxon>Oryzinae</taxon>
        <taxon>Oryza</taxon>
        <taxon>Oryza sativa</taxon>
    </lineage>
</organism>
<feature type="region of interest" description="Disordered" evidence="4">
    <location>
        <begin position="160"/>
        <end position="185"/>
    </location>
</feature>
<feature type="compositionally biased region" description="Pro residues" evidence="4">
    <location>
        <begin position="16"/>
        <end position="29"/>
    </location>
</feature>
<protein>
    <submittedName>
        <fullName evidence="5">Uncharacterized protein</fullName>
    </submittedName>
</protein>
<keyword evidence="3" id="KW-0539">Nucleus</keyword>
<evidence type="ECO:0000313" key="5">
    <source>
        <dbReference type="EMBL" id="EEC82433.1"/>
    </source>
</evidence>
<dbReference type="GO" id="GO:0005666">
    <property type="term" value="C:RNA polymerase III complex"/>
    <property type="evidence" value="ECO:0007669"/>
    <property type="project" value="TreeGrafter"/>
</dbReference>
<feature type="region of interest" description="Disordered" evidence="4">
    <location>
        <begin position="118"/>
        <end position="139"/>
    </location>
</feature>
<evidence type="ECO:0000256" key="4">
    <source>
        <dbReference type="SAM" id="MobiDB-lite"/>
    </source>
</evidence>